<dbReference type="InterPro" id="IPR038765">
    <property type="entry name" value="Papain-like_cys_pep_sf"/>
</dbReference>
<evidence type="ECO:0000256" key="1">
    <source>
        <dbReference type="ARBA" id="ARBA00007074"/>
    </source>
</evidence>
<keyword evidence="4" id="KW-0788">Thiol protease</keyword>
<reference evidence="6 7" key="1">
    <citation type="submission" date="2016-05" db="EMBL/GenBank/DDBJ databases">
        <title>Single-cell genome of chain-forming Candidatus Thiomargarita nelsonii and comparison to other large sulfur-oxidizing bacteria.</title>
        <authorList>
            <person name="Winkel M."/>
            <person name="Salman V."/>
            <person name="Woyke T."/>
            <person name="Schulz-Vogt H."/>
            <person name="Richter M."/>
            <person name="Flood B."/>
            <person name="Bailey J."/>
            <person name="Amann R."/>
            <person name="Mussmann M."/>
        </authorList>
    </citation>
    <scope>NUCLEOTIDE SEQUENCE [LARGE SCALE GENOMIC DNA]</scope>
    <source>
        <strain evidence="6 7">THI036</strain>
    </source>
</reference>
<keyword evidence="3 6" id="KW-0378">Hydrolase</keyword>
<dbReference type="GO" id="GO:0008234">
    <property type="term" value="F:cysteine-type peptidase activity"/>
    <property type="evidence" value="ECO:0007669"/>
    <property type="project" value="UniProtKB-KW"/>
</dbReference>
<evidence type="ECO:0000256" key="4">
    <source>
        <dbReference type="ARBA" id="ARBA00022807"/>
    </source>
</evidence>
<keyword evidence="7" id="KW-1185">Reference proteome</keyword>
<feature type="domain" description="NlpC/P60" evidence="5">
    <location>
        <begin position="1"/>
        <end position="142"/>
    </location>
</feature>
<protein>
    <submittedName>
        <fullName evidence="6">Cell wall-associated hydrolase</fullName>
    </submittedName>
</protein>
<dbReference type="Proteomes" id="UP000076962">
    <property type="component" value="Unassembled WGS sequence"/>
</dbReference>
<evidence type="ECO:0000313" key="7">
    <source>
        <dbReference type="Proteomes" id="UP000076962"/>
    </source>
</evidence>
<accession>A0A176RS83</accession>
<name>A0A176RS83_9GAMM</name>
<comment type="caution">
    <text evidence="6">The sequence shown here is derived from an EMBL/GenBank/DDBJ whole genome shotgun (WGS) entry which is preliminary data.</text>
</comment>
<keyword evidence="2" id="KW-0645">Protease</keyword>
<dbReference type="Gene3D" id="3.90.1720.10">
    <property type="entry name" value="endopeptidase domain like (from Nostoc punctiforme)"/>
    <property type="match status" value="1"/>
</dbReference>
<gene>
    <name evidence="6" type="ORF">THIOM_005762</name>
</gene>
<evidence type="ECO:0000256" key="3">
    <source>
        <dbReference type="ARBA" id="ARBA00022801"/>
    </source>
</evidence>
<dbReference type="AlphaFoldDB" id="A0A176RS83"/>
<dbReference type="PROSITE" id="PS51935">
    <property type="entry name" value="NLPC_P60"/>
    <property type="match status" value="1"/>
</dbReference>
<dbReference type="SUPFAM" id="SSF54001">
    <property type="entry name" value="Cysteine proteinases"/>
    <property type="match status" value="1"/>
</dbReference>
<dbReference type="GO" id="GO:0006508">
    <property type="term" value="P:proteolysis"/>
    <property type="evidence" value="ECO:0007669"/>
    <property type="project" value="UniProtKB-KW"/>
</dbReference>
<organism evidence="6 7">
    <name type="scientific">Candidatus Thiomargarita nelsonii</name>
    <dbReference type="NCBI Taxonomy" id="1003181"/>
    <lineage>
        <taxon>Bacteria</taxon>
        <taxon>Pseudomonadati</taxon>
        <taxon>Pseudomonadota</taxon>
        <taxon>Gammaproteobacteria</taxon>
        <taxon>Thiotrichales</taxon>
        <taxon>Thiotrichaceae</taxon>
        <taxon>Thiomargarita</taxon>
    </lineage>
</organism>
<sequence>MQAVGMVVMEKTFKIPKPFIHVKYNPQRIPGVENQVNLNLGANCQVYAYELLRYFGKNPPMYRSSELWRDSQYTAKTKNYKILDLMLYNKTPQSYGAHVGIYVGNGNVLHLSSDIGYPVIQKHEELILQEKYSCFIGAKRVIS</sequence>
<evidence type="ECO:0000259" key="5">
    <source>
        <dbReference type="PROSITE" id="PS51935"/>
    </source>
</evidence>
<dbReference type="InterPro" id="IPR000064">
    <property type="entry name" value="NLP_P60_dom"/>
</dbReference>
<comment type="similarity">
    <text evidence="1">Belongs to the peptidase C40 family.</text>
</comment>
<dbReference type="EMBL" id="LUTY01003155">
    <property type="protein sequence ID" value="OAD18632.1"/>
    <property type="molecule type" value="Genomic_DNA"/>
</dbReference>
<evidence type="ECO:0000256" key="2">
    <source>
        <dbReference type="ARBA" id="ARBA00022670"/>
    </source>
</evidence>
<evidence type="ECO:0000313" key="6">
    <source>
        <dbReference type="EMBL" id="OAD18632.1"/>
    </source>
</evidence>
<proteinExistence type="inferred from homology"/>